<evidence type="ECO:0000313" key="2">
    <source>
        <dbReference type="Proteomes" id="UP001152795"/>
    </source>
</evidence>
<dbReference type="Proteomes" id="UP001152795">
    <property type="component" value="Unassembled WGS sequence"/>
</dbReference>
<dbReference type="AlphaFoldDB" id="A0A7D9LAX9"/>
<reference evidence="1" key="1">
    <citation type="submission" date="2020-04" db="EMBL/GenBank/DDBJ databases">
        <authorList>
            <person name="Alioto T."/>
            <person name="Alioto T."/>
            <person name="Gomez Garrido J."/>
        </authorList>
    </citation>
    <scope>NUCLEOTIDE SEQUENCE</scope>
    <source>
        <strain evidence="1">A484AB</strain>
    </source>
</reference>
<organism evidence="1 2">
    <name type="scientific">Paramuricea clavata</name>
    <name type="common">Red gorgonian</name>
    <name type="synonym">Violescent sea-whip</name>
    <dbReference type="NCBI Taxonomy" id="317549"/>
    <lineage>
        <taxon>Eukaryota</taxon>
        <taxon>Metazoa</taxon>
        <taxon>Cnidaria</taxon>
        <taxon>Anthozoa</taxon>
        <taxon>Octocorallia</taxon>
        <taxon>Malacalcyonacea</taxon>
        <taxon>Plexauridae</taxon>
        <taxon>Paramuricea</taxon>
    </lineage>
</organism>
<sequence length="351" mass="40257">MPDPGKILGLTWHKQDDVLEIQVPERDNGQRITKKSILSHLAGIYDPLGIISPTVVEGKHIYREACDENQNWDSEVSAVLAKDWLKWTRQLRNVRIPRSVIRECRKVKAVHLHLFADASNLACSAMTIAIVEHDTGTVKGFLTSKSRICKTHLTLDQLIAVVMDIERHLNNRPLTYIESDGGEPQVLTPNTILWGDDSHILEDREQDESEVTKMQRRLNAARQHAWNRWHKEYIHSLMESHRIVKGDGQLPKVGEIVLVLGEEKNRGLWKKGKVLRLILGKDGVVRGVVLRHKGHEIERPIQLVCPLEIRSSEVEEPKAPTPEVEEKQERPPRRAAEKVKERIRHWLADED</sequence>
<dbReference type="InterPro" id="IPR008042">
    <property type="entry name" value="Retrotrans_Pao"/>
</dbReference>
<dbReference type="PANTHER" id="PTHR47331">
    <property type="entry name" value="PHD-TYPE DOMAIN-CONTAINING PROTEIN"/>
    <property type="match status" value="1"/>
</dbReference>
<dbReference type="InterPro" id="IPR040676">
    <property type="entry name" value="DUF5641"/>
</dbReference>
<name>A0A7D9LAX9_PARCT</name>
<protein>
    <submittedName>
        <fullName evidence="1">Uncharacterized protein</fullName>
    </submittedName>
</protein>
<dbReference type="Pfam" id="PF05380">
    <property type="entry name" value="Peptidase_A17"/>
    <property type="match status" value="1"/>
</dbReference>
<keyword evidence="2" id="KW-1185">Reference proteome</keyword>
<dbReference type="OrthoDB" id="5920040at2759"/>
<evidence type="ECO:0000313" key="1">
    <source>
        <dbReference type="EMBL" id="CAB4029306.1"/>
    </source>
</evidence>
<comment type="caution">
    <text evidence="1">The sequence shown here is derived from an EMBL/GenBank/DDBJ whole genome shotgun (WGS) entry which is preliminary data.</text>
</comment>
<dbReference type="EMBL" id="CACRXK020016081">
    <property type="protein sequence ID" value="CAB4029306.1"/>
    <property type="molecule type" value="Genomic_DNA"/>
</dbReference>
<gene>
    <name evidence="1" type="ORF">PACLA_8A023169</name>
</gene>
<proteinExistence type="predicted"/>
<dbReference type="Pfam" id="PF18701">
    <property type="entry name" value="DUF5641"/>
    <property type="match status" value="1"/>
</dbReference>
<accession>A0A7D9LAX9</accession>